<sequence length="222" mass="25973">MKKTEIKKKKTFESQPEANHRISLRLDSETNKMLDTYSKIVSTTKTQLIRDSVSSIMFLNLGNPKYHNPKSIFSQSMLHFLFDRCNDEDLLELAQISYDLSMSEIAKMDPKENFLDPKFPEILAEYFVKYILSPKGHGWFDECKSHKRGKFIYIVGSHNLGPKFHIFLIHLINLYFAQTGYEVQSDRQNPSIAGKNLKKYDMRHVSRKFYKFAVKLSPFSLD</sequence>
<protein>
    <submittedName>
        <fullName evidence="1">Uncharacterized protein</fullName>
    </submittedName>
</protein>
<evidence type="ECO:0000313" key="2">
    <source>
        <dbReference type="Proteomes" id="UP001208689"/>
    </source>
</evidence>
<keyword evidence="2" id="KW-1185">Reference proteome</keyword>
<proteinExistence type="predicted"/>
<dbReference type="Proteomes" id="UP001208689">
    <property type="component" value="Chromosome"/>
</dbReference>
<dbReference type="EMBL" id="CP104013">
    <property type="protein sequence ID" value="UYP44218.1"/>
    <property type="molecule type" value="Genomic_DNA"/>
</dbReference>
<name>A0ABY6HL24_9ARCH</name>
<reference evidence="1" key="1">
    <citation type="submission" date="2022-09" db="EMBL/GenBank/DDBJ databases">
        <title>Actin cytoskeleton and complex cell architecture in an #Asgard archaeon.</title>
        <authorList>
            <person name="Ponce Toledo R.I."/>
            <person name="Schleper C."/>
            <person name="Rodrigues Oliveira T."/>
            <person name="Wollweber F."/>
            <person name="Xu J."/>
            <person name="Rittmann S."/>
            <person name="Klingl A."/>
            <person name="Pilhofer M."/>
        </authorList>
    </citation>
    <scope>NUCLEOTIDE SEQUENCE</scope>
    <source>
        <strain evidence="1">B-35</strain>
    </source>
</reference>
<gene>
    <name evidence="1" type="ORF">NEF87_000503</name>
</gene>
<evidence type="ECO:0000313" key="1">
    <source>
        <dbReference type="EMBL" id="UYP44218.1"/>
    </source>
</evidence>
<accession>A0ABY6HL24</accession>
<organism evidence="1 2">
    <name type="scientific">Candidatus Lokiarchaeum ossiferum</name>
    <dbReference type="NCBI Taxonomy" id="2951803"/>
    <lineage>
        <taxon>Archaea</taxon>
        <taxon>Promethearchaeati</taxon>
        <taxon>Promethearchaeota</taxon>
        <taxon>Promethearchaeia</taxon>
        <taxon>Promethearchaeales</taxon>
        <taxon>Promethearchaeaceae</taxon>
        <taxon>Candidatus Lokiarchaeum</taxon>
    </lineage>
</organism>